<name>A0A010ZKX0_9ACTN</name>
<keyword evidence="3" id="KW-1185">Reference proteome</keyword>
<dbReference type="InterPro" id="IPR025850">
    <property type="entry name" value="SUKH-3"/>
</dbReference>
<proteinExistence type="predicted"/>
<protein>
    <recommendedName>
        <fullName evidence="4">SUKH-3 immunity protein</fullName>
    </recommendedName>
</protein>
<evidence type="ECO:0000313" key="3">
    <source>
        <dbReference type="Proteomes" id="UP000021053"/>
    </source>
</evidence>
<organism evidence="2 3">
    <name type="scientific">Cryptosporangium arvum DSM 44712</name>
    <dbReference type="NCBI Taxonomy" id="927661"/>
    <lineage>
        <taxon>Bacteria</taxon>
        <taxon>Bacillati</taxon>
        <taxon>Actinomycetota</taxon>
        <taxon>Actinomycetes</taxon>
        <taxon>Cryptosporangiales</taxon>
        <taxon>Cryptosporangiaceae</taxon>
        <taxon>Cryptosporangium</taxon>
    </lineage>
</organism>
<evidence type="ECO:0000256" key="1">
    <source>
        <dbReference type="SAM" id="MobiDB-lite"/>
    </source>
</evidence>
<evidence type="ECO:0008006" key="4">
    <source>
        <dbReference type="Google" id="ProtNLM"/>
    </source>
</evidence>
<sequence>METEVVGLAREGGAIVSREEAAELASRWLGVPGDDVELREFDEGWVAFRAVADTAAGVLPDRVGDARVVVDRATGKVTSWPPLPVEEIIARSRSAPSGRFPGDVEALLRKAGWYPGRSLPDADLDRYAERLSALTADEEIKLTITGSARRFLSEFGGLTVGAAHVKPASFQPRPSEPDIDSFLFVGEDLAQAITPIGVIDDDDYPEEIVLSSDGRVFLTNFSGAYLLAESVDWAMVRLIRGRSSLLPLVGEDGQIHYVDRLGNPIDPTTTRAPSNGEGLDVAEEAEDSADQRNDS</sequence>
<dbReference type="OrthoDB" id="3351204at2"/>
<dbReference type="Pfam" id="PF14433">
    <property type="entry name" value="SUKH-3"/>
    <property type="match status" value="1"/>
</dbReference>
<dbReference type="RefSeq" id="WP_051569582.1">
    <property type="nucleotide sequence ID" value="NZ_KK073874.1"/>
</dbReference>
<gene>
    <name evidence="2" type="ORF">CryarDRAFT_0295</name>
</gene>
<dbReference type="AlphaFoldDB" id="A0A010ZKX0"/>
<evidence type="ECO:0000313" key="2">
    <source>
        <dbReference type="EMBL" id="EXG79264.1"/>
    </source>
</evidence>
<feature type="region of interest" description="Disordered" evidence="1">
    <location>
        <begin position="261"/>
        <end position="295"/>
    </location>
</feature>
<dbReference type="HOGENOM" id="CLU_942390_0_0_11"/>
<comment type="caution">
    <text evidence="2">The sequence shown here is derived from an EMBL/GenBank/DDBJ whole genome shotgun (WGS) entry which is preliminary data.</text>
</comment>
<reference evidence="2 3" key="1">
    <citation type="submission" date="2013-07" db="EMBL/GenBank/DDBJ databases">
        <authorList>
            <consortium name="DOE Joint Genome Institute"/>
            <person name="Eisen J."/>
            <person name="Huntemann M."/>
            <person name="Han J."/>
            <person name="Chen A."/>
            <person name="Kyrpides N."/>
            <person name="Mavromatis K."/>
            <person name="Markowitz V."/>
            <person name="Palaniappan K."/>
            <person name="Ivanova N."/>
            <person name="Schaumberg A."/>
            <person name="Pati A."/>
            <person name="Liolios K."/>
            <person name="Nordberg H.P."/>
            <person name="Cantor M.N."/>
            <person name="Hua S.X."/>
            <person name="Woyke T."/>
        </authorList>
    </citation>
    <scope>NUCLEOTIDE SEQUENCE [LARGE SCALE GENOMIC DNA]</scope>
    <source>
        <strain evidence="2 3">DSM 44712</strain>
    </source>
</reference>
<accession>A0A010ZKX0</accession>
<dbReference type="EMBL" id="JFBT01000001">
    <property type="protein sequence ID" value="EXG79264.1"/>
    <property type="molecule type" value="Genomic_DNA"/>
</dbReference>
<dbReference type="Proteomes" id="UP000021053">
    <property type="component" value="Unassembled WGS sequence"/>
</dbReference>